<organism evidence="1 2">
    <name type="scientific">Nonlabens dokdonensis</name>
    <dbReference type="NCBI Taxonomy" id="328515"/>
    <lineage>
        <taxon>Bacteria</taxon>
        <taxon>Pseudomonadati</taxon>
        <taxon>Bacteroidota</taxon>
        <taxon>Flavobacteriia</taxon>
        <taxon>Flavobacteriales</taxon>
        <taxon>Flavobacteriaceae</taxon>
        <taxon>Nonlabens</taxon>
    </lineage>
</organism>
<dbReference type="SUPFAM" id="SSF50998">
    <property type="entry name" value="Quinoprotein alcohol dehydrogenase-like"/>
    <property type="match status" value="1"/>
</dbReference>
<accession>A0A1Z8BFK0</accession>
<dbReference type="InterPro" id="IPR015943">
    <property type="entry name" value="WD40/YVTN_repeat-like_dom_sf"/>
</dbReference>
<name>A0A1Z8BFK0_9FLAO</name>
<comment type="caution">
    <text evidence="1">The sequence shown here is derived from an EMBL/GenBank/DDBJ whole genome shotgun (WGS) entry which is preliminary data.</text>
</comment>
<reference evidence="2" key="1">
    <citation type="journal article" date="2017" name="Proc. Natl. Acad. Sci. U.S.A.">
        <title>Simulation of Deepwater Horizon oil plume reveals substrate specialization within a complex community of hydrocarbon-degraders.</title>
        <authorList>
            <person name="Hu P."/>
            <person name="Dubinsky E.A."/>
            <person name="Probst A.J."/>
            <person name="Wang J."/>
            <person name="Sieber C.M.K."/>
            <person name="Tom L.M."/>
            <person name="Gardinali P."/>
            <person name="Banfield J.F."/>
            <person name="Atlas R.M."/>
            <person name="Andersen G.L."/>
        </authorList>
    </citation>
    <scope>NUCLEOTIDE SEQUENCE [LARGE SCALE GENOMIC DNA]</scope>
</reference>
<proteinExistence type="predicted"/>
<dbReference type="InterPro" id="IPR011047">
    <property type="entry name" value="Quinoprotein_ADH-like_sf"/>
</dbReference>
<dbReference type="EMBL" id="MAAX01000020">
    <property type="protein sequence ID" value="OUS21363.1"/>
    <property type="molecule type" value="Genomic_DNA"/>
</dbReference>
<dbReference type="Proteomes" id="UP000196102">
    <property type="component" value="Unassembled WGS sequence"/>
</dbReference>
<dbReference type="Gene3D" id="2.130.10.10">
    <property type="entry name" value="YVTN repeat-like/Quinoprotein amine dehydrogenase"/>
    <property type="match status" value="1"/>
</dbReference>
<sequence length="810" mass="92641">MRPFLLLIIIAIFLCGCSDQPQVNKDLINRIPTDSKVIIHADNLEDVGQMITSNPWYEQLAGLSRLEEVKKASSFLKNYEVDEESLIALSIEGKNEVVITLITSPIKKVVDSTSQSRFIDYNGVQIQKNSTTSHTYYSLNHNGAHLASNSRLVIESLIRRNIDDYVFNDGFKDIYQRTSGDITIYIKASEKKWLEQFLLGRNINDNGNHALWYQLEMRPSENHFQMDGVITYKDSLKMDHDLYNKIDVVENRIQEVTPTSLNTLKSVTYKDPSQLIDNLKRYHSKEVKINDQLQDILDNTQEMAEVTLEKTQALVFTMKPYEAVFLNLDSLSTAKFTYRDQTIYELESPISTNDLKPLIKSKKYRFVTILNQHLILSTSPTAPEEFISNFQNNTVLSEQEWWQEAMKNMSSSSSLLKITSTKELKQIAATAQKSDVKLINNINESEFPLMVSQFVHEDEYAHYHFLIPQVSDAATSQMVSQVGTYKSPAKIINGPFLFPNHLNKKHDVAFQDDSFRFHLLSETGKKLWSKTLDGPILGTIEVTDAYKNGRKQMVFNTSNTLYFLDRNGKDVTTYPKKFKDPITQPVSVFDYDKKRNYRFLIAQNNRLTMFDRDGKEVNGFQYKKGATITSRPKHFRVGNKDYIAFAKADNSISILNRVGKTRTKVDGKLDLISNLYFHKNKVVALTAKGDYVEINLASGKIKTIETYGEECLLSANDEVAVIQYNNDLIINGEERDLPYGSYLPAQVSHLKSGDFIHLVETGENRVYIFDSKGEVVPYFPVYGKTKSEVAQSKGRYMATLDGDDIIVYKW</sequence>
<dbReference type="PROSITE" id="PS51257">
    <property type="entry name" value="PROKAR_LIPOPROTEIN"/>
    <property type="match status" value="1"/>
</dbReference>
<dbReference type="RefSeq" id="WP_303685547.1">
    <property type="nucleotide sequence ID" value="NZ_CAJXYO010000071.1"/>
</dbReference>
<evidence type="ECO:0000313" key="1">
    <source>
        <dbReference type="EMBL" id="OUS21363.1"/>
    </source>
</evidence>
<evidence type="ECO:0000313" key="2">
    <source>
        <dbReference type="Proteomes" id="UP000196102"/>
    </source>
</evidence>
<dbReference type="AlphaFoldDB" id="A0A1Z8BFK0"/>
<gene>
    <name evidence="1" type="ORF">A9Q93_01170</name>
</gene>
<protein>
    <submittedName>
        <fullName evidence="1">Uncharacterized protein</fullName>
    </submittedName>
</protein>